<evidence type="ECO:0000256" key="1">
    <source>
        <dbReference type="SAM" id="Phobius"/>
    </source>
</evidence>
<dbReference type="PATRIC" id="fig|1227455.4.peg.1385"/>
<dbReference type="STRING" id="1227455.C449_06795"/>
<organism evidence="2 3">
    <name type="scientific">Halococcus saccharolyticus DSM 5350</name>
    <dbReference type="NCBI Taxonomy" id="1227455"/>
    <lineage>
        <taxon>Archaea</taxon>
        <taxon>Methanobacteriati</taxon>
        <taxon>Methanobacteriota</taxon>
        <taxon>Stenosarchaea group</taxon>
        <taxon>Halobacteria</taxon>
        <taxon>Halobacteriales</taxon>
        <taxon>Halococcaceae</taxon>
        <taxon>Halococcus</taxon>
    </lineage>
</organism>
<comment type="caution">
    <text evidence="2">The sequence shown here is derived from an EMBL/GenBank/DDBJ whole genome shotgun (WGS) entry which is preliminary data.</text>
</comment>
<dbReference type="Pfam" id="PF26067">
    <property type="entry name" value="DUF8024"/>
    <property type="match status" value="1"/>
</dbReference>
<evidence type="ECO:0000313" key="3">
    <source>
        <dbReference type="Proteomes" id="UP000011669"/>
    </source>
</evidence>
<dbReference type="InterPro" id="IPR058337">
    <property type="entry name" value="DUF8024"/>
</dbReference>
<dbReference type="Proteomes" id="UP000011669">
    <property type="component" value="Unassembled WGS sequence"/>
</dbReference>
<reference evidence="2 3" key="1">
    <citation type="journal article" date="2014" name="PLoS Genet.">
        <title>Phylogenetically driven sequencing of extremely halophilic archaea reveals strategies for static and dynamic osmo-response.</title>
        <authorList>
            <person name="Becker E.A."/>
            <person name="Seitzer P.M."/>
            <person name="Tritt A."/>
            <person name="Larsen D."/>
            <person name="Krusor M."/>
            <person name="Yao A.I."/>
            <person name="Wu D."/>
            <person name="Madern D."/>
            <person name="Eisen J.A."/>
            <person name="Darling A.E."/>
            <person name="Facciotti M.T."/>
        </authorList>
    </citation>
    <scope>NUCLEOTIDE SEQUENCE [LARGE SCALE GENOMIC DNA]</scope>
    <source>
        <strain evidence="2 3">DSM 5350</strain>
    </source>
</reference>
<name>M0MHV4_9EURY</name>
<feature type="transmembrane region" description="Helical" evidence="1">
    <location>
        <begin position="30"/>
        <end position="56"/>
    </location>
</feature>
<dbReference type="OrthoDB" id="211838at2157"/>
<dbReference type="InParanoid" id="M0MHV4"/>
<protein>
    <submittedName>
        <fullName evidence="2">Uncharacterized protein</fullName>
    </submittedName>
</protein>
<keyword evidence="3" id="KW-1185">Reference proteome</keyword>
<dbReference type="EMBL" id="AOMD01000018">
    <property type="protein sequence ID" value="EMA45312.1"/>
    <property type="molecule type" value="Genomic_DNA"/>
</dbReference>
<dbReference type="AlphaFoldDB" id="M0MHV4"/>
<sequence length="73" mass="7645">MANIVTRLLGNIPELVDKFSQVALGDPLSAILLLFGALFVLFSVGVFGYLAAGALVSGIIPENFGRTPPQQGE</sequence>
<keyword evidence="1" id="KW-0812">Transmembrane</keyword>
<proteinExistence type="predicted"/>
<accession>M0MHV4</accession>
<dbReference type="RefSeq" id="WP_006077217.1">
    <property type="nucleotide sequence ID" value="NZ_AOMD01000018.1"/>
</dbReference>
<keyword evidence="1" id="KW-0472">Membrane</keyword>
<keyword evidence="1" id="KW-1133">Transmembrane helix</keyword>
<evidence type="ECO:0000313" key="2">
    <source>
        <dbReference type="EMBL" id="EMA45312.1"/>
    </source>
</evidence>
<gene>
    <name evidence="2" type="ORF">C449_06795</name>
</gene>